<name>A0A062UVB3_9EURY</name>
<comment type="subcellular location">
    <subcellularLocation>
        <location evidence="1">Membrane</location>
        <topology evidence="1">Multi-pass membrane protein</topology>
    </subcellularLocation>
</comment>
<feature type="transmembrane region" description="Helical" evidence="10">
    <location>
        <begin position="114"/>
        <end position="133"/>
    </location>
</feature>
<dbReference type="EMBL" id="JMIY01000007">
    <property type="protein sequence ID" value="KCZ70941.1"/>
    <property type="molecule type" value="Genomic_DNA"/>
</dbReference>
<feature type="transmembrane region" description="Helical" evidence="10">
    <location>
        <begin position="254"/>
        <end position="275"/>
    </location>
</feature>
<comment type="caution">
    <text evidence="12">The sequence shown here is derived from an EMBL/GenBank/DDBJ whole genome shotgun (WGS) entry which is preliminary data.</text>
</comment>
<evidence type="ECO:0000256" key="10">
    <source>
        <dbReference type="SAM" id="Phobius"/>
    </source>
</evidence>
<keyword evidence="8 10" id="KW-0472">Membrane</keyword>
<dbReference type="PANTHER" id="PTHR43562">
    <property type="entry name" value="NAPA-TYPE SODIUM/HYDROGEN ANTIPORTER"/>
    <property type="match status" value="1"/>
</dbReference>
<feature type="transmembrane region" description="Helical" evidence="10">
    <location>
        <begin position="6"/>
        <end position="23"/>
    </location>
</feature>
<keyword evidence="6" id="KW-0915">Sodium</keyword>
<keyword evidence="3" id="KW-0050">Antiport</keyword>
<evidence type="ECO:0000256" key="9">
    <source>
        <dbReference type="ARBA" id="ARBA00023201"/>
    </source>
</evidence>
<feature type="transmembrane region" description="Helical" evidence="10">
    <location>
        <begin position="225"/>
        <end position="242"/>
    </location>
</feature>
<evidence type="ECO:0000256" key="5">
    <source>
        <dbReference type="ARBA" id="ARBA00022989"/>
    </source>
</evidence>
<dbReference type="InterPro" id="IPR038770">
    <property type="entry name" value="Na+/solute_symporter_sf"/>
</dbReference>
<reference evidence="12 13" key="1">
    <citation type="journal article" date="2013" name="Nature">
        <title>Anaerobic oxidation of methane coupled to nitrate reduction in a novel archaeal lineage.</title>
        <authorList>
            <person name="Haroon M.F."/>
            <person name="Hu S."/>
            <person name="Shi Y."/>
            <person name="Imelfort M."/>
            <person name="Keller J."/>
            <person name="Hugenholtz P."/>
            <person name="Yuan Z."/>
            <person name="Tyson G.W."/>
        </authorList>
    </citation>
    <scope>NUCLEOTIDE SEQUENCE [LARGE SCALE GENOMIC DNA]</scope>
    <source>
        <strain evidence="12 13">ANME-2d</strain>
    </source>
</reference>
<feature type="domain" description="Cation/H+ exchanger transmembrane" evidence="11">
    <location>
        <begin position="14"/>
        <end position="362"/>
    </location>
</feature>
<feature type="transmembrane region" description="Helical" evidence="10">
    <location>
        <begin position="88"/>
        <end position="108"/>
    </location>
</feature>
<keyword evidence="13" id="KW-1185">Reference proteome</keyword>
<proteinExistence type="predicted"/>
<dbReference type="Gene3D" id="1.20.1530.20">
    <property type="match status" value="1"/>
</dbReference>
<feature type="transmembrane region" description="Helical" evidence="10">
    <location>
        <begin position="145"/>
        <end position="164"/>
    </location>
</feature>
<dbReference type="Pfam" id="PF00999">
    <property type="entry name" value="Na_H_Exchanger"/>
    <property type="match status" value="1"/>
</dbReference>
<evidence type="ECO:0000313" key="12">
    <source>
        <dbReference type="EMBL" id="KCZ70941.1"/>
    </source>
</evidence>
<dbReference type="Proteomes" id="UP000027153">
    <property type="component" value="Unassembled WGS sequence"/>
</dbReference>
<keyword evidence="7" id="KW-0406">Ion transport</keyword>
<evidence type="ECO:0000256" key="6">
    <source>
        <dbReference type="ARBA" id="ARBA00023053"/>
    </source>
</evidence>
<protein>
    <submittedName>
        <fullName evidence="12">Kef-type K+ transport system, membrane component</fullName>
    </submittedName>
</protein>
<evidence type="ECO:0000256" key="3">
    <source>
        <dbReference type="ARBA" id="ARBA00022449"/>
    </source>
</evidence>
<keyword evidence="5 10" id="KW-1133">Transmembrane helix</keyword>
<feature type="transmembrane region" description="Helical" evidence="10">
    <location>
        <begin position="58"/>
        <end position="76"/>
    </location>
</feature>
<keyword evidence="4 10" id="KW-0812">Transmembrane</keyword>
<dbReference type="GO" id="GO:0006814">
    <property type="term" value="P:sodium ion transport"/>
    <property type="evidence" value="ECO:0007669"/>
    <property type="project" value="UniProtKB-KW"/>
</dbReference>
<feature type="transmembrane region" description="Helical" evidence="10">
    <location>
        <begin position="341"/>
        <end position="361"/>
    </location>
</feature>
<organism evidence="12 13">
    <name type="scientific">Candidatus Methanoperedens nitratireducens</name>
    <dbReference type="NCBI Taxonomy" id="1392998"/>
    <lineage>
        <taxon>Archaea</taxon>
        <taxon>Methanobacteriati</taxon>
        <taxon>Methanobacteriota</taxon>
        <taxon>Stenosarchaea group</taxon>
        <taxon>Methanomicrobia</taxon>
        <taxon>Methanosarcinales</taxon>
        <taxon>ANME-2 cluster</taxon>
        <taxon>Candidatus Methanoperedentaceae</taxon>
        <taxon>Candidatus Methanoperedens</taxon>
    </lineage>
</organism>
<dbReference type="OrthoDB" id="71361at2157"/>
<evidence type="ECO:0000259" key="11">
    <source>
        <dbReference type="Pfam" id="PF00999"/>
    </source>
</evidence>
<feature type="transmembrane region" description="Helical" evidence="10">
    <location>
        <begin position="315"/>
        <end position="335"/>
    </location>
</feature>
<feature type="transmembrane region" description="Helical" evidence="10">
    <location>
        <begin position="170"/>
        <end position="190"/>
    </location>
</feature>
<dbReference type="PANTHER" id="PTHR43562:SF3">
    <property type="entry name" value="SODIUM ION_PROTON EXCHANGER (EUROFUNG)"/>
    <property type="match status" value="1"/>
</dbReference>
<keyword evidence="9" id="KW-0739">Sodium transport</keyword>
<dbReference type="GO" id="GO:0015297">
    <property type="term" value="F:antiporter activity"/>
    <property type="evidence" value="ECO:0007669"/>
    <property type="project" value="UniProtKB-KW"/>
</dbReference>
<dbReference type="GO" id="GO:1902600">
    <property type="term" value="P:proton transmembrane transport"/>
    <property type="evidence" value="ECO:0007669"/>
    <property type="project" value="InterPro"/>
</dbReference>
<evidence type="ECO:0000256" key="1">
    <source>
        <dbReference type="ARBA" id="ARBA00004141"/>
    </source>
</evidence>
<dbReference type="RefSeq" id="WP_048092978.1">
    <property type="nucleotide sequence ID" value="NZ_JMIY01000007.1"/>
</dbReference>
<feature type="transmembrane region" description="Helical" evidence="10">
    <location>
        <begin position="30"/>
        <end position="52"/>
    </location>
</feature>
<sequence length="372" mass="39776">MAVDLYPTALIAVAITAAGIIGLKTKISSSIFEVGAGMVLANALGIGIIPWLDFLGTFGGLILTFLAGAEVEIALLKRQAKQSFGIGTMAFAAPLVGIVTVLTVFTDWSWQAKLAGGLALTTTSVAVVYAVLTEYELIKTPTAKTIIAVTFVNDILTLLGINFIQTSFDLVTVAFVVIMIALIPTVPILLRKVVRDFGRKAVEIELRFVLAILFAISFFADQASLHSVFGAFVLGLIFANTIQQHQEILSKMRTVTFSLLAPAFFIRAGMLIALPAIIANIILVFGLLGAKLLSKFIGVYWLCKKCIPEAPMFSTMLFSTGLTVGSITATLGRQLGYLSDIQFSIIIAAVILSAVVPTLIAKRFVPTNIINK</sequence>
<evidence type="ECO:0000256" key="7">
    <source>
        <dbReference type="ARBA" id="ARBA00023065"/>
    </source>
</evidence>
<keyword evidence="2" id="KW-0813">Transport</keyword>
<evidence type="ECO:0000256" key="2">
    <source>
        <dbReference type="ARBA" id="ARBA00022448"/>
    </source>
</evidence>
<feature type="transmembrane region" description="Helical" evidence="10">
    <location>
        <begin position="281"/>
        <end position="303"/>
    </location>
</feature>
<accession>A0A062UVB3</accession>
<feature type="transmembrane region" description="Helical" evidence="10">
    <location>
        <begin position="202"/>
        <end position="219"/>
    </location>
</feature>
<dbReference type="InterPro" id="IPR006153">
    <property type="entry name" value="Cation/H_exchanger_TM"/>
</dbReference>
<evidence type="ECO:0000256" key="4">
    <source>
        <dbReference type="ARBA" id="ARBA00022692"/>
    </source>
</evidence>
<gene>
    <name evidence="12" type="ORF">ANME2D_02968</name>
</gene>
<dbReference type="AlphaFoldDB" id="A0A062UVB3"/>
<evidence type="ECO:0000313" key="13">
    <source>
        <dbReference type="Proteomes" id="UP000027153"/>
    </source>
</evidence>
<dbReference type="GO" id="GO:0016020">
    <property type="term" value="C:membrane"/>
    <property type="evidence" value="ECO:0007669"/>
    <property type="project" value="UniProtKB-SubCell"/>
</dbReference>
<evidence type="ECO:0000256" key="8">
    <source>
        <dbReference type="ARBA" id="ARBA00023136"/>
    </source>
</evidence>